<evidence type="ECO:0000256" key="2">
    <source>
        <dbReference type="ARBA" id="ARBA00023134"/>
    </source>
</evidence>
<evidence type="ECO:0000259" key="3">
    <source>
        <dbReference type="SMART" id="SM00889"/>
    </source>
</evidence>
<sequence>MEQISIGFNLDTVEDLPINRCTISTSSTGHGRYIRQTSSPSHVGIVSLRLEPFKGPHDFLLQWQVTEEQIPRDFLPAIIKGFQQAAGQDHGGHGILSQLKITITAGRCHPVDASVHGYMQATIIAIHGALTRTQLIPCV</sequence>
<gene>
    <name evidence="4" type="ORF">KDA_70820</name>
</gene>
<protein>
    <recommendedName>
        <fullName evidence="3">Translation elongation factor EFG/EF2 domain-containing protein</fullName>
    </recommendedName>
</protein>
<dbReference type="InterPro" id="IPR014721">
    <property type="entry name" value="Ribsml_uS5_D2-typ_fold_subgr"/>
</dbReference>
<dbReference type="InterPro" id="IPR005517">
    <property type="entry name" value="Transl_elong_EFG/EF2_IV"/>
</dbReference>
<organism evidence="4 5">
    <name type="scientific">Dictyobacter alpinus</name>
    <dbReference type="NCBI Taxonomy" id="2014873"/>
    <lineage>
        <taxon>Bacteria</taxon>
        <taxon>Bacillati</taxon>
        <taxon>Chloroflexota</taxon>
        <taxon>Ktedonobacteria</taxon>
        <taxon>Ktedonobacterales</taxon>
        <taxon>Dictyobacteraceae</taxon>
        <taxon>Dictyobacter</taxon>
    </lineage>
</organism>
<dbReference type="InterPro" id="IPR020568">
    <property type="entry name" value="Ribosomal_Su5_D2-typ_SF"/>
</dbReference>
<keyword evidence="1" id="KW-0547">Nucleotide-binding</keyword>
<dbReference type="RefSeq" id="WP_161982666.1">
    <property type="nucleotide sequence ID" value="NZ_BIFT01000002.1"/>
</dbReference>
<keyword evidence="5" id="KW-1185">Reference proteome</keyword>
<dbReference type="SUPFAM" id="SSF54211">
    <property type="entry name" value="Ribosomal protein S5 domain 2-like"/>
    <property type="match status" value="1"/>
</dbReference>
<evidence type="ECO:0000256" key="1">
    <source>
        <dbReference type="ARBA" id="ARBA00022741"/>
    </source>
</evidence>
<dbReference type="Gene3D" id="3.30.230.10">
    <property type="match status" value="1"/>
</dbReference>
<comment type="caution">
    <text evidence="4">The sequence shown here is derived from an EMBL/GenBank/DDBJ whole genome shotgun (WGS) entry which is preliminary data.</text>
</comment>
<dbReference type="GO" id="GO:0005525">
    <property type="term" value="F:GTP binding"/>
    <property type="evidence" value="ECO:0007669"/>
    <property type="project" value="UniProtKB-KW"/>
</dbReference>
<evidence type="ECO:0000313" key="4">
    <source>
        <dbReference type="EMBL" id="GCE31598.1"/>
    </source>
</evidence>
<evidence type="ECO:0000313" key="5">
    <source>
        <dbReference type="Proteomes" id="UP000287171"/>
    </source>
</evidence>
<feature type="domain" description="Translation elongation factor EFG/EF2" evidence="3">
    <location>
        <begin position="17"/>
        <end position="134"/>
    </location>
</feature>
<dbReference type="Pfam" id="PF03764">
    <property type="entry name" value="EFG_IV"/>
    <property type="match status" value="1"/>
</dbReference>
<dbReference type="SMART" id="SM00889">
    <property type="entry name" value="EFG_IV"/>
    <property type="match status" value="1"/>
</dbReference>
<reference evidence="5" key="1">
    <citation type="submission" date="2018-12" db="EMBL/GenBank/DDBJ databases">
        <title>Tengunoibacter tsumagoiensis gen. nov., sp. nov., Dictyobacter kobayashii sp. nov., D. alpinus sp. nov., and D. joshuensis sp. nov. and description of Dictyobacteraceae fam. nov. within the order Ktedonobacterales isolated from Tengu-no-mugimeshi.</title>
        <authorList>
            <person name="Wang C.M."/>
            <person name="Zheng Y."/>
            <person name="Sakai Y."/>
            <person name="Toyoda A."/>
            <person name="Minakuchi Y."/>
            <person name="Abe K."/>
            <person name="Yokota A."/>
            <person name="Yabe S."/>
        </authorList>
    </citation>
    <scope>NUCLEOTIDE SEQUENCE [LARGE SCALE GENOMIC DNA]</scope>
    <source>
        <strain evidence="5">Uno16</strain>
    </source>
</reference>
<dbReference type="Proteomes" id="UP000287171">
    <property type="component" value="Unassembled WGS sequence"/>
</dbReference>
<dbReference type="EMBL" id="BIFT01000002">
    <property type="protein sequence ID" value="GCE31598.1"/>
    <property type="molecule type" value="Genomic_DNA"/>
</dbReference>
<keyword evidence="2" id="KW-0342">GTP-binding</keyword>
<dbReference type="AlphaFoldDB" id="A0A402BJR7"/>
<accession>A0A402BJR7</accession>
<name>A0A402BJR7_9CHLR</name>
<proteinExistence type="predicted"/>